<evidence type="ECO:0000313" key="1">
    <source>
        <dbReference type="EMBL" id="KAH8701810.1"/>
    </source>
</evidence>
<accession>A0AAD4PYR8</accession>
<dbReference type="PANTHER" id="PTHR38115">
    <property type="entry name" value="LIPOCALIN-LIKE DOMAIN-CONTAINING PROTEIN"/>
    <property type="match status" value="1"/>
</dbReference>
<gene>
    <name evidence="1" type="ORF">BGW36DRAFT_355963</name>
</gene>
<proteinExistence type="predicted"/>
<dbReference type="AlphaFoldDB" id="A0AAD4PYR8"/>
<dbReference type="GeneID" id="70243990"/>
<protein>
    <submittedName>
        <fullName evidence="1">Uncharacterized protein</fullName>
    </submittedName>
</protein>
<dbReference type="EMBL" id="JAJTJA010000003">
    <property type="protein sequence ID" value="KAH8701810.1"/>
    <property type="molecule type" value="Genomic_DNA"/>
</dbReference>
<keyword evidence="2" id="KW-1185">Reference proteome</keyword>
<comment type="caution">
    <text evidence="1">The sequence shown here is derived from an EMBL/GenBank/DDBJ whole genome shotgun (WGS) entry which is preliminary data.</text>
</comment>
<evidence type="ECO:0000313" key="2">
    <source>
        <dbReference type="Proteomes" id="UP001201262"/>
    </source>
</evidence>
<dbReference type="RefSeq" id="XP_046075186.1">
    <property type="nucleotide sequence ID" value="XM_046213703.1"/>
</dbReference>
<dbReference type="InterPro" id="IPR053037">
    <property type="entry name" value="Pericyclase_pydY-like"/>
</dbReference>
<dbReference type="PANTHER" id="PTHR38115:SF1">
    <property type="entry name" value="LIPOCALIN-LIKE DOMAIN-CONTAINING PROTEIN"/>
    <property type="match status" value="1"/>
</dbReference>
<reference evidence="1" key="1">
    <citation type="submission" date="2021-12" db="EMBL/GenBank/DDBJ databases">
        <title>Convergent genome expansion in fungi linked to evolution of root-endophyte symbiosis.</title>
        <authorList>
            <consortium name="DOE Joint Genome Institute"/>
            <person name="Ke Y.-H."/>
            <person name="Bonito G."/>
            <person name="Liao H.-L."/>
            <person name="Looney B."/>
            <person name="Rojas-Flechas A."/>
            <person name="Nash J."/>
            <person name="Hameed K."/>
            <person name="Schadt C."/>
            <person name="Martin F."/>
            <person name="Crous P.W."/>
            <person name="Miettinen O."/>
            <person name="Magnuson J.K."/>
            <person name="Labbe J."/>
            <person name="Jacobson D."/>
            <person name="Doktycz M.J."/>
            <person name="Veneault-Fourrey C."/>
            <person name="Kuo A."/>
            <person name="Mondo S."/>
            <person name="Calhoun S."/>
            <person name="Riley R."/>
            <person name="Ohm R."/>
            <person name="LaButti K."/>
            <person name="Andreopoulos B."/>
            <person name="Pangilinan J."/>
            <person name="Nolan M."/>
            <person name="Tritt A."/>
            <person name="Clum A."/>
            <person name="Lipzen A."/>
            <person name="Daum C."/>
            <person name="Barry K."/>
            <person name="Grigoriev I.V."/>
            <person name="Vilgalys R."/>
        </authorList>
    </citation>
    <scope>NUCLEOTIDE SEQUENCE</scope>
    <source>
        <strain evidence="1">PMI_201</strain>
    </source>
</reference>
<dbReference type="Gene3D" id="2.40.128.20">
    <property type="match status" value="1"/>
</dbReference>
<dbReference type="Proteomes" id="UP001201262">
    <property type="component" value="Unassembled WGS sequence"/>
</dbReference>
<sequence length="228" mass="25007">MAAPESVTIENLTGTWTLDSKLSADADPLLSLQGIGWIVRKGIKLATVTIKLKQFVGKNPQGDNEVLQLTIGQSTGTGLGSTTENRLFDGTETSHEDHIFGKTLTTSKLIGGSASSDGKIRPTIDIQTQIKDPEVAKFLRGEITDDLKLSEGYLVEGAQTEHGKAVGQEGVWAHVIVKNNEGKWLAEQVWGFETINNERRYVRRTVVSDKKNYKLGRFVYSYVGPESD</sequence>
<name>A0AAD4PYR8_9EURO</name>
<organism evidence="1 2">
    <name type="scientific">Talaromyces proteolyticus</name>
    <dbReference type="NCBI Taxonomy" id="1131652"/>
    <lineage>
        <taxon>Eukaryota</taxon>
        <taxon>Fungi</taxon>
        <taxon>Dikarya</taxon>
        <taxon>Ascomycota</taxon>
        <taxon>Pezizomycotina</taxon>
        <taxon>Eurotiomycetes</taxon>
        <taxon>Eurotiomycetidae</taxon>
        <taxon>Eurotiales</taxon>
        <taxon>Trichocomaceae</taxon>
        <taxon>Talaromyces</taxon>
        <taxon>Talaromyces sect. Bacilispori</taxon>
    </lineage>
</organism>
<dbReference type="InterPro" id="IPR012674">
    <property type="entry name" value="Calycin"/>
</dbReference>